<feature type="repeat" description="WD" evidence="3">
    <location>
        <begin position="1260"/>
        <end position="1301"/>
    </location>
</feature>
<dbReference type="PRINTS" id="PR00320">
    <property type="entry name" value="GPROTEINBRPT"/>
</dbReference>
<dbReference type="PANTHER" id="PTHR19848:SF8">
    <property type="entry name" value="F-BOX AND WD REPEAT DOMAIN CONTAINING 7"/>
    <property type="match status" value="1"/>
</dbReference>
<keyword evidence="2" id="KW-0677">Repeat</keyword>
<sequence>MRAGVRARVARLARTTAAGTRRWTPPALLAILSAGAFGAFLEPEAATAGAALLGAVSAVGGNILTDLVTSGIAKLGGDTAARQEIETELERRIRHVLDSGGAEAQALRAELAVLLREIGAVGAAVEAAIEAGDRDLQEHLARGLAGLGEEFAFALTEVEGRLQALREGQDEQGARLDLVVGLQYRQATDTRLLLQLVSELSQVPRPAVGAGRCPYRGLVPFTEADAEVFHGREQITAELVTHLSRRLAAPGLALVTGASGAGKSSLLRAGLLPAIGRGELTPAARDWPVQVLDQPTSAPLARLATGLAALAGLPAPDVVRCLREDPRQTPSLVRQAVEADARRRALPLSSAARLVLIVDQFEEVFTLAGESEAAAFVAALHAAATVPAGGGGAPAALVVIAVRGDFADRCAAHPHLAAALRGGPFVVGPMGEADLRRAITGPADTAGLLIESGLIDTILSELRAPGGGYAAGVLPLLSQTMSTVWEHRDGDRLTARGYARTGGVTQAVASSAEAAYHDLPPARREAARRVFERLATVTRDGVPARRTAALTGDPASAEVLESFARRRLVVVDADSAQLAHDVLLGSWPRLRAWLATERSDRVLHAELLQDAADWEQHERDPSFLYRGVRLEGAEEAVARWRADLRRYAGFDLPASAGEFLRTSARAAGRARRRRRNVTAALSGLLVVAVVTAVAAVRFGQEADWRRSQASSREAAAHSRSLTHDPGTAARLAAAAWAVGRTNEARASMAALLSRPGRRALSGHAGEVGAVTFSPSGDRLATGSTDKTVRVWEVATGRQVTFAGHTDMVFSVAFSPSGAHLASAGYDRTVRIWDTATGRPVGEPLRHPDVVFSVAFSPSGRSLATAGYDGKIRIWDLATRRHVTLTGYGERVRALAYSPSGDRLASGDEDGTVHLWDVATGRRIGSLDHSGIVWSLAFSPSGASLATAGQGRRVRLWDLATMRATTALTGHTDWVSAVDFSPSGDRLASAGWDSTVRLWDVATGRQLGAPLTGHTDVAVAVAFSPSGDRLASGGADRTVRLWDTAVGRQVGAALDHTDLVETVAFGPAGRSVASGGYDGKIRIWDLATRRHVTLAGHTDWVHSLAYGPSGDRLASASRDGTVRLWDLTARKQLGSLKHPDSMVSTAFSPDGTRLAGGSRDGMVRLWDTATLRPIGEPLTGHDGPVRSVAFSPDGRLLATSGDDGTVRLWSTGALGRTLIGHVNAVTSVAFSPSGERLASGGDDKTVRVWDVATGRQLGPPLTGHTGEVTSVAFSPSGDRLASGGRDKTVRLWDVATGRPLGVPLTGHTGQVASVAFSPSGDRLAGGGHDGTVRFWAVALPSDLLKAVCDIAGRPFTPQEWKQYVAGEPYRPGCP</sequence>
<feature type="repeat" description="WD" evidence="3">
    <location>
        <begin position="1177"/>
        <end position="1209"/>
    </location>
</feature>
<evidence type="ECO:0000256" key="3">
    <source>
        <dbReference type="PROSITE-ProRule" id="PRU00221"/>
    </source>
</evidence>
<feature type="repeat" description="WD" evidence="3">
    <location>
        <begin position="1052"/>
        <end position="1093"/>
    </location>
</feature>
<feature type="repeat" description="WD" evidence="3">
    <location>
        <begin position="1093"/>
        <end position="1134"/>
    </location>
</feature>
<dbReference type="Proteomes" id="UP001501578">
    <property type="component" value="Unassembled WGS sequence"/>
</dbReference>
<feature type="repeat" description="WD" evidence="3">
    <location>
        <begin position="967"/>
        <end position="1008"/>
    </location>
</feature>
<dbReference type="InterPro" id="IPR049052">
    <property type="entry name" value="nSTAND1"/>
</dbReference>
<feature type="repeat" description="WD" evidence="3">
    <location>
        <begin position="1010"/>
        <end position="1051"/>
    </location>
</feature>
<evidence type="ECO:0000259" key="4">
    <source>
        <dbReference type="Pfam" id="PF20703"/>
    </source>
</evidence>
<gene>
    <name evidence="5" type="ORF">GCM10009560_67880</name>
</gene>
<evidence type="ECO:0000256" key="1">
    <source>
        <dbReference type="ARBA" id="ARBA00022574"/>
    </source>
</evidence>
<feature type="repeat" description="WD" evidence="3">
    <location>
        <begin position="925"/>
        <end position="966"/>
    </location>
</feature>
<dbReference type="Gene3D" id="2.130.10.10">
    <property type="entry name" value="YVTN repeat-like/Quinoprotein amine dehydrogenase"/>
    <property type="match status" value="5"/>
</dbReference>
<dbReference type="PROSITE" id="PS50294">
    <property type="entry name" value="WD_REPEATS_REGION"/>
    <property type="match status" value="14"/>
</dbReference>
<feature type="repeat" description="WD" evidence="3">
    <location>
        <begin position="1217"/>
        <end position="1258"/>
    </location>
</feature>
<dbReference type="InterPro" id="IPR036322">
    <property type="entry name" value="WD40_repeat_dom_sf"/>
</dbReference>
<dbReference type="SUPFAM" id="SSF52540">
    <property type="entry name" value="P-loop containing nucleoside triphosphate hydrolases"/>
    <property type="match status" value="1"/>
</dbReference>
<dbReference type="InterPro" id="IPR019775">
    <property type="entry name" value="WD40_repeat_CS"/>
</dbReference>
<dbReference type="InterPro" id="IPR020472">
    <property type="entry name" value="WD40_PAC1"/>
</dbReference>
<dbReference type="SUPFAM" id="SSF50978">
    <property type="entry name" value="WD40 repeat-like"/>
    <property type="match status" value="1"/>
</dbReference>
<feature type="repeat" description="WD" evidence="3">
    <location>
        <begin position="1134"/>
        <end position="1175"/>
    </location>
</feature>
<protein>
    <recommendedName>
        <fullName evidence="4">Novel STAND NTPase 1 domain-containing protein</fullName>
    </recommendedName>
</protein>
<feature type="repeat" description="WD" evidence="3">
    <location>
        <begin position="843"/>
        <end position="884"/>
    </location>
</feature>
<organism evidence="5 6">
    <name type="scientific">Nonomuraea longicatena</name>
    <dbReference type="NCBI Taxonomy" id="83682"/>
    <lineage>
        <taxon>Bacteria</taxon>
        <taxon>Bacillati</taxon>
        <taxon>Actinomycetota</taxon>
        <taxon>Actinomycetes</taxon>
        <taxon>Streptosporangiales</taxon>
        <taxon>Streptosporangiaceae</taxon>
        <taxon>Nonomuraea</taxon>
    </lineage>
</organism>
<accession>A0ABP4BHH9</accession>
<feature type="repeat" description="WD" evidence="3">
    <location>
        <begin position="760"/>
        <end position="801"/>
    </location>
</feature>
<feature type="repeat" description="WD" evidence="3">
    <location>
        <begin position="884"/>
        <end position="925"/>
    </location>
</feature>
<feature type="domain" description="Novel STAND NTPase 1" evidence="4">
    <location>
        <begin position="214"/>
        <end position="621"/>
    </location>
</feature>
<evidence type="ECO:0000313" key="6">
    <source>
        <dbReference type="Proteomes" id="UP001501578"/>
    </source>
</evidence>
<dbReference type="Pfam" id="PF20703">
    <property type="entry name" value="nSTAND1"/>
    <property type="match status" value="1"/>
</dbReference>
<dbReference type="PROSITE" id="PS50082">
    <property type="entry name" value="WD_REPEATS_2"/>
    <property type="match status" value="14"/>
</dbReference>
<reference evidence="6" key="1">
    <citation type="journal article" date="2019" name="Int. J. Syst. Evol. Microbiol.">
        <title>The Global Catalogue of Microorganisms (GCM) 10K type strain sequencing project: providing services to taxonomists for standard genome sequencing and annotation.</title>
        <authorList>
            <consortium name="The Broad Institute Genomics Platform"/>
            <consortium name="The Broad Institute Genome Sequencing Center for Infectious Disease"/>
            <person name="Wu L."/>
            <person name="Ma J."/>
        </authorList>
    </citation>
    <scope>NUCLEOTIDE SEQUENCE [LARGE SCALE GENOMIC DNA]</scope>
    <source>
        <strain evidence="6">JCM 11136</strain>
    </source>
</reference>
<name>A0ABP4BHH9_9ACTN</name>
<evidence type="ECO:0000256" key="2">
    <source>
        <dbReference type="ARBA" id="ARBA00022737"/>
    </source>
</evidence>
<dbReference type="InterPro" id="IPR011047">
    <property type="entry name" value="Quinoprotein_ADH-like_sf"/>
</dbReference>
<evidence type="ECO:0000313" key="5">
    <source>
        <dbReference type="EMBL" id="GAA0949539.1"/>
    </source>
</evidence>
<dbReference type="InterPro" id="IPR015943">
    <property type="entry name" value="WD40/YVTN_repeat-like_dom_sf"/>
</dbReference>
<dbReference type="Pfam" id="PF00400">
    <property type="entry name" value="WD40"/>
    <property type="match status" value="14"/>
</dbReference>
<dbReference type="PANTHER" id="PTHR19848">
    <property type="entry name" value="WD40 REPEAT PROTEIN"/>
    <property type="match status" value="1"/>
</dbReference>
<feature type="repeat" description="WD" evidence="3">
    <location>
        <begin position="1303"/>
        <end position="1334"/>
    </location>
</feature>
<dbReference type="SUPFAM" id="SSF50998">
    <property type="entry name" value="Quinoprotein alcohol dehydrogenase-like"/>
    <property type="match status" value="1"/>
</dbReference>
<comment type="caution">
    <text evidence="5">The sequence shown here is derived from an EMBL/GenBank/DDBJ whole genome shotgun (WGS) entry which is preliminary data.</text>
</comment>
<feature type="repeat" description="WD" evidence="3">
    <location>
        <begin position="801"/>
        <end position="842"/>
    </location>
</feature>
<keyword evidence="1 3" id="KW-0853">WD repeat</keyword>
<dbReference type="PROSITE" id="PS00678">
    <property type="entry name" value="WD_REPEATS_1"/>
    <property type="match status" value="9"/>
</dbReference>
<dbReference type="CDD" id="cd00200">
    <property type="entry name" value="WD40"/>
    <property type="match status" value="2"/>
</dbReference>
<dbReference type="InterPro" id="IPR001680">
    <property type="entry name" value="WD40_rpt"/>
</dbReference>
<keyword evidence="6" id="KW-1185">Reference proteome</keyword>
<dbReference type="EMBL" id="BAAAHQ010000045">
    <property type="protein sequence ID" value="GAA0949539.1"/>
    <property type="molecule type" value="Genomic_DNA"/>
</dbReference>
<proteinExistence type="predicted"/>
<dbReference type="InterPro" id="IPR027417">
    <property type="entry name" value="P-loop_NTPase"/>
</dbReference>
<dbReference type="SMART" id="SM00320">
    <property type="entry name" value="WD40"/>
    <property type="match status" value="14"/>
</dbReference>